<dbReference type="Proteomes" id="UP000051020">
    <property type="component" value="Unassembled WGS sequence"/>
</dbReference>
<dbReference type="GeneID" id="49394878"/>
<evidence type="ECO:0000259" key="3">
    <source>
        <dbReference type="PROSITE" id="PS50893"/>
    </source>
</evidence>
<proteinExistence type="predicted"/>
<dbReference type="InterPro" id="IPR027417">
    <property type="entry name" value="P-loop_NTPase"/>
</dbReference>
<organism evidence="4 5">
    <name type="scientific">Lactiplantibacillus pentosus DSM 20314</name>
    <dbReference type="NCBI Taxonomy" id="1423791"/>
    <lineage>
        <taxon>Bacteria</taxon>
        <taxon>Bacillati</taxon>
        <taxon>Bacillota</taxon>
        <taxon>Bacilli</taxon>
        <taxon>Lactobacillales</taxon>
        <taxon>Lactobacillaceae</taxon>
        <taxon>Lactiplantibacillus</taxon>
    </lineage>
</organism>
<dbReference type="PANTHER" id="PTHR43038">
    <property type="entry name" value="ATP-BINDING CASSETTE, SUB-FAMILY H, MEMBER 1"/>
    <property type="match status" value="1"/>
</dbReference>
<gene>
    <name evidence="4" type="ORF">FD24_GL002560</name>
</gene>
<dbReference type="PROSITE" id="PS50893">
    <property type="entry name" value="ABC_TRANSPORTER_2"/>
    <property type="match status" value="1"/>
</dbReference>
<dbReference type="Pfam" id="PF00005">
    <property type="entry name" value="ABC_tran"/>
    <property type="match status" value="1"/>
</dbReference>
<dbReference type="InterPro" id="IPR017871">
    <property type="entry name" value="ABC_transporter-like_CS"/>
</dbReference>
<evidence type="ECO:0000313" key="4">
    <source>
        <dbReference type="EMBL" id="KRK26215.1"/>
    </source>
</evidence>
<dbReference type="PROSITE" id="PS00211">
    <property type="entry name" value="ABC_TRANSPORTER_1"/>
    <property type="match status" value="1"/>
</dbReference>
<dbReference type="EMBL" id="AZCU01000004">
    <property type="protein sequence ID" value="KRK26215.1"/>
    <property type="molecule type" value="Genomic_DNA"/>
</dbReference>
<comment type="caution">
    <text evidence="4">The sequence shown here is derived from an EMBL/GenBank/DDBJ whole genome shotgun (WGS) entry which is preliminary data.</text>
</comment>
<evidence type="ECO:0000256" key="1">
    <source>
        <dbReference type="ARBA" id="ARBA00022741"/>
    </source>
</evidence>
<evidence type="ECO:0000256" key="2">
    <source>
        <dbReference type="ARBA" id="ARBA00022840"/>
    </source>
</evidence>
<reference evidence="4 5" key="1">
    <citation type="journal article" date="2015" name="Genome Announc.">
        <title>Expanding the biotechnology potential of lactobacilli through comparative genomics of 213 strains and associated genera.</title>
        <authorList>
            <person name="Sun Z."/>
            <person name="Harris H.M."/>
            <person name="McCann A."/>
            <person name="Guo C."/>
            <person name="Argimon S."/>
            <person name="Zhang W."/>
            <person name="Yang X."/>
            <person name="Jeffery I.B."/>
            <person name="Cooney J.C."/>
            <person name="Kagawa T.F."/>
            <person name="Liu W."/>
            <person name="Song Y."/>
            <person name="Salvetti E."/>
            <person name="Wrobel A."/>
            <person name="Rasinkangas P."/>
            <person name="Parkhill J."/>
            <person name="Rea M.C."/>
            <person name="O'Sullivan O."/>
            <person name="Ritari J."/>
            <person name="Douillard F.P."/>
            <person name="Paul Ross R."/>
            <person name="Yang R."/>
            <person name="Briner A.E."/>
            <person name="Felis G.E."/>
            <person name="de Vos W.M."/>
            <person name="Barrangou R."/>
            <person name="Klaenhammer T.R."/>
            <person name="Caufield P.W."/>
            <person name="Cui Y."/>
            <person name="Zhang H."/>
            <person name="O'Toole P.W."/>
        </authorList>
    </citation>
    <scope>NUCLEOTIDE SEQUENCE [LARGE SCALE GENOMIC DNA]</scope>
    <source>
        <strain evidence="4 5">DSM 20314</strain>
    </source>
</reference>
<dbReference type="AlphaFoldDB" id="A0A837RBZ8"/>
<dbReference type="InterPro" id="IPR003593">
    <property type="entry name" value="AAA+_ATPase"/>
</dbReference>
<keyword evidence="1" id="KW-0547">Nucleotide-binding</keyword>
<dbReference type="CDD" id="cd03230">
    <property type="entry name" value="ABC_DR_subfamily_A"/>
    <property type="match status" value="1"/>
</dbReference>
<name>A0A837RBZ8_LACPE</name>
<dbReference type="RefSeq" id="WP_050339739.1">
    <property type="nucleotide sequence ID" value="NZ_AZCU01000004.1"/>
</dbReference>
<feature type="domain" description="ABC transporter" evidence="3">
    <location>
        <begin position="6"/>
        <end position="233"/>
    </location>
</feature>
<dbReference type="PANTHER" id="PTHR43038:SF3">
    <property type="entry name" value="ABC TRANSPORTER G FAMILY MEMBER 20 ISOFORM X1"/>
    <property type="match status" value="1"/>
</dbReference>
<dbReference type="SMART" id="SM00382">
    <property type="entry name" value="AAA"/>
    <property type="match status" value="1"/>
</dbReference>
<dbReference type="InterPro" id="IPR003439">
    <property type="entry name" value="ABC_transporter-like_ATP-bd"/>
</dbReference>
<protein>
    <submittedName>
        <fullName evidence="4">Abc transporter, atp-binding protein</fullName>
    </submittedName>
</protein>
<dbReference type="Gene3D" id="3.40.50.300">
    <property type="entry name" value="P-loop containing nucleotide triphosphate hydrolases"/>
    <property type="match status" value="1"/>
</dbReference>
<evidence type="ECO:0000313" key="5">
    <source>
        <dbReference type="Proteomes" id="UP000051020"/>
    </source>
</evidence>
<dbReference type="SUPFAM" id="SSF52540">
    <property type="entry name" value="P-loop containing nucleoside triphosphate hydrolases"/>
    <property type="match status" value="1"/>
</dbReference>
<accession>A0A837RBZ8</accession>
<keyword evidence="2 4" id="KW-0067">ATP-binding</keyword>
<dbReference type="GO" id="GO:0005524">
    <property type="term" value="F:ATP binding"/>
    <property type="evidence" value="ECO:0007669"/>
    <property type="project" value="UniProtKB-KW"/>
</dbReference>
<sequence>MTTNYVVAEQVSKSFGRQQVLNQIDLTLPSGMIYGLIGPSGAGKTTLIKSILGMEAVDSGTVDVMGTRMPNRAVMAQVGYMAQSDALYETLTARENLKFFGQLMSVPKQKLVQMIDYAAGLVDLTSQLDQRVSGYSGGMKRRLSLAIALIQDPRLLILDEPTVGIDPELRQQIWAELNKLKATGKSMLVTTHVMDEAERCDYLMLIRGGIALAQGTPHDLKQQYDVATIEQVFLKAGRMQDANNGNR</sequence>
<dbReference type="GO" id="GO:0016887">
    <property type="term" value="F:ATP hydrolysis activity"/>
    <property type="evidence" value="ECO:0007669"/>
    <property type="project" value="InterPro"/>
</dbReference>